<accession>A0A378LV69</accession>
<sequence>MQINTFPITLKESYMISPKVKHFIFTCEVEPHFNYLPGQFITIHFDHQGKSLKRSYSIANVPKKDNQIEFAAGYFANGPGTELLFNLKPGDTIQTSGPYGRLILKGDLPGRFILVATSTGITPYRAMLQEIAMLMEQHPELEVVILQGVQRREEILYGQEFLDFSQKYPKFSFRPYLSRQPAHDLTASEYSGYVQHAFPTLNLNPERDVVYLCGNPGMIDESFNLLKERGFAMQQIIREKYISR</sequence>
<evidence type="ECO:0000256" key="2">
    <source>
        <dbReference type="ARBA" id="ARBA00013223"/>
    </source>
</evidence>
<reference evidence="7 8" key="1">
    <citation type="submission" date="2018-06" db="EMBL/GenBank/DDBJ databases">
        <authorList>
            <consortium name="Pathogen Informatics"/>
            <person name="Doyle S."/>
        </authorList>
    </citation>
    <scope>NUCLEOTIDE SEQUENCE [LARGE SCALE GENOMIC DNA]</scope>
    <source>
        <strain evidence="7 8">NCTC11532</strain>
    </source>
</reference>
<dbReference type="GO" id="GO:0000166">
    <property type="term" value="F:nucleotide binding"/>
    <property type="evidence" value="ECO:0007669"/>
    <property type="project" value="UniProtKB-KW"/>
</dbReference>
<dbReference type="SUPFAM" id="SSF63380">
    <property type="entry name" value="Riboflavin synthase domain-like"/>
    <property type="match status" value="1"/>
</dbReference>
<evidence type="ECO:0000313" key="8">
    <source>
        <dbReference type="Proteomes" id="UP000255297"/>
    </source>
</evidence>
<evidence type="ECO:0000313" key="7">
    <source>
        <dbReference type="EMBL" id="STY30488.1"/>
    </source>
</evidence>
<dbReference type="Proteomes" id="UP000255297">
    <property type="component" value="Unassembled WGS sequence"/>
</dbReference>
<dbReference type="EMBL" id="UGPB01000001">
    <property type="protein sequence ID" value="STY30488.1"/>
    <property type="molecule type" value="Genomic_DNA"/>
</dbReference>
<keyword evidence="3" id="KW-0547">Nucleotide-binding</keyword>
<dbReference type="SUPFAM" id="SSF52343">
    <property type="entry name" value="Ferredoxin reductase-like, C-terminal NADP-linked domain"/>
    <property type="match status" value="1"/>
</dbReference>
<dbReference type="InterPro" id="IPR017938">
    <property type="entry name" value="Riboflavin_synthase-like_b-brl"/>
</dbReference>
<keyword evidence="8" id="KW-1185">Reference proteome</keyword>
<dbReference type="OrthoDB" id="9784483at2"/>
<evidence type="ECO:0000256" key="3">
    <source>
        <dbReference type="ARBA" id="ARBA00022741"/>
    </source>
</evidence>
<dbReference type="Pfam" id="PF00970">
    <property type="entry name" value="FAD_binding_6"/>
    <property type="match status" value="1"/>
</dbReference>
<dbReference type="InterPro" id="IPR001709">
    <property type="entry name" value="Flavoprot_Pyr_Nucl_cyt_Rdtase"/>
</dbReference>
<dbReference type="EC" id="1.18.1.2" evidence="2"/>
<dbReference type="InterPro" id="IPR008333">
    <property type="entry name" value="Cbr1-like_FAD-bd_dom"/>
</dbReference>
<dbReference type="InterPro" id="IPR050415">
    <property type="entry name" value="MRET"/>
</dbReference>
<dbReference type="RefSeq" id="WP_031563660.1">
    <property type="nucleotide sequence ID" value="NZ_CAAAIS010000004.1"/>
</dbReference>
<evidence type="ECO:0000256" key="5">
    <source>
        <dbReference type="ARBA" id="ARBA00047776"/>
    </source>
</evidence>
<organism evidence="7 8">
    <name type="scientific">Legionella wadsworthii</name>
    <dbReference type="NCBI Taxonomy" id="28088"/>
    <lineage>
        <taxon>Bacteria</taxon>
        <taxon>Pseudomonadati</taxon>
        <taxon>Pseudomonadota</taxon>
        <taxon>Gammaproteobacteria</taxon>
        <taxon>Legionellales</taxon>
        <taxon>Legionellaceae</taxon>
        <taxon>Legionella</taxon>
    </lineage>
</organism>
<dbReference type="PROSITE" id="PS51384">
    <property type="entry name" value="FAD_FR"/>
    <property type="match status" value="1"/>
</dbReference>
<gene>
    <name evidence="7" type="primary">fpr</name>
    <name evidence="7" type="ORF">NCTC11532_02430</name>
</gene>
<dbReference type="STRING" id="1122170.GCA_000701265_02626"/>
<dbReference type="GO" id="GO:0004324">
    <property type="term" value="F:ferredoxin-NADP+ reductase activity"/>
    <property type="evidence" value="ECO:0007669"/>
    <property type="project" value="UniProtKB-EC"/>
</dbReference>
<dbReference type="PANTHER" id="PTHR47354">
    <property type="entry name" value="NADH OXIDOREDUCTASE HCR"/>
    <property type="match status" value="1"/>
</dbReference>
<protein>
    <recommendedName>
        <fullName evidence="2">ferredoxin--NADP(+) reductase</fullName>
        <ecNumber evidence="2">1.18.1.2</ecNumber>
    </recommendedName>
</protein>
<comment type="cofactor">
    <cofactor evidence="4">
        <name>[2Fe-2S] cluster</name>
        <dbReference type="ChEBI" id="CHEBI:190135"/>
    </cofactor>
</comment>
<dbReference type="CDD" id="cd06195">
    <property type="entry name" value="FNR1"/>
    <property type="match status" value="1"/>
</dbReference>
<evidence type="ECO:0000256" key="1">
    <source>
        <dbReference type="ARBA" id="ARBA00008312"/>
    </source>
</evidence>
<dbReference type="InterPro" id="IPR017927">
    <property type="entry name" value="FAD-bd_FR_type"/>
</dbReference>
<name>A0A378LV69_9GAMM</name>
<dbReference type="Gene3D" id="2.40.30.10">
    <property type="entry name" value="Translation factors"/>
    <property type="match status" value="1"/>
</dbReference>
<keyword evidence="7" id="KW-0560">Oxidoreductase</keyword>
<dbReference type="Gene3D" id="3.40.50.80">
    <property type="entry name" value="Nucleotide-binding domain of ferredoxin-NADP reductase (FNR) module"/>
    <property type="match status" value="1"/>
</dbReference>
<dbReference type="PRINTS" id="PR00371">
    <property type="entry name" value="FPNCR"/>
</dbReference>
<comment type="similarity">
    <text evidence="1">Belongs to the ferredoxin--NADP reductase type 1 family.</text>
</comment>
<evidence type="ECO:0000259" key="6">
    <source>
        <dbReference type="PROSITE" id="PS51384"/>
    </source>
</evidence>
<feature type="domain" description="FAD-binding FR-type" evidence="6">
    <location>
        <begin position="3"/>
        <end position="105"/>
    </location>
</feature>
<dbReference type="InterPro" id="IPR001433">
    <property type="entry name" value="OxRdtase_FAD/NAD-bd"/>
</dbReference>
<comment type="catalytic activity">
    <reaction evidence="5">
        <text>2 reduced [2Fe-2S]-[ferredoxin] + NADP(+) + H(+) = 2 oxidized [2Fe-2S]-[ferredoxin] + NADPH</text>
        <dbReference type="Rhea" id="RHEA:20125"/>
        <dbReference type="Rhea" id="RHEA-COMP:10000"/>
        <dbReference type="Rhea" id="RHEA-COMP:10001"/>
        <dbReference type="ChEBI" id="CHEBI:15378"/>
        <dbReference type="ChEBI" id="CHEBI:33737"/>
        <dbReference type="ChEBI" id="CHEBI:33738"/>
        <dbReference type="ChEBI" id="CHEBI:57783"/>
        <dbReference type="ChEBI" id="CHEBI:58349"/>
        <dbReference type="EC" id="1.18.1.2"/>
    </reaction>
</comment>
<dbReference type="PRINTS" id="PR00410">
    <property type="entry name" value="PHEHYDRXLASE"/>
</dbReference>
<proteinExistence type="inferred from homology"/>
<evidence type="ECO:0000256" key="4">
    <source>
        <dbReference type="ARBA" id="ARBA00034078"/>
    </source>
</evidence>
<dbReference type="InterPro" id="IPR039261">
    <property type="entry name" value="FNR_nucleotide-bd"/>
</dbReference>
<dbReference type="AlphaFoldDB" id="A0A378LV69"/>
<dbReference type="PANTHER" id="PTHR47354:SF5">
    <property type="entry name" value="PROTEIN RFBI"/>
    <property type="match status" value="1"/>
</dbReference>
<dbReference type="InterPro" id="IPR033892">
    <property type="entry name" value="FNR_bac"/>
</dbReference>
<dbReference type="Pfam" id="PF00175">
    <property type="entry name" value="NAD_binding_1"/>
    <property type="match status" value="1"/>
</dbReference>